<proteinExistence type="predicted"/>
<protein>
    <submittedName>
        <fullName evidence="1">CPXCG motif-containing cysteine-rich protein</fullName>
    </submittedName>
</protein>
<sequence>MLSSGAPAPQQVLAPLSHTPKPAKTMLEPAVIQCPYCWEQLEVFVDPSVRDQEYVEDCQVCCQPILIHAWFDADDQLHLTAAPEND</sequence>
<gene>
    <name evidence="1" type="ORF">ACFOZ5_04875</name>
</gene>
<accession>A0ABV8QFG3</accession>
<dbReference type="Pfam" id="PF14255">
    <property type="entry name" value="Zn_ribbon_21"/>
    <property type="match status" value="1"/>
</dbReference>
<dbReference type="InterPro" id="IPR025990">
    <property type="entry name" value="zinc_ribbon_bacterial"/>
</dbReference>
<dbReference type="EMBL" id="JBHSDI010000007">
    <property type="protein sequence ID" value="MFC4258368.1"/>
    <property type="molecule type" value="Genomic_DNA"/>
</dbReference>
<evidence type="ECO:0000313" key="2">
    <source>
        <dbReference type="Proteomes" id="UP001595798"/>
    </source>
</evidence>
<reference evidence="2" key="1">
    <citation type="journal article" date="2019" name="Int. J. Syst. Evol. Microbiol.">
        <title>The Global Catalogue of Microorganisms (GCM) 10K type strain sequencing project: providing services to taxonomists for standard genome sequencing and annotation.</title>
        <authorList>
            <consortium name="The Broad Institute Genomics Platform"/>
            <consortium name="The Broad Institute Genome Sequencing Center for Infectious Disease"/>
            <person name="Wu L."/>
            <person name="Ma J."/>
        </authorList>
    </citation>
    <scope>NUCLEOTIDE SEQUENCE [LARGE SCALE GENOMIC DNA]</scope>
    <source>
        <strain evidence="2">CECT 7297</strain>
    </source>
</reference>
<evidence type="ECO:0000313" key="1">
    <source>
        <dbReference type="EMBL" id="MFC4258368.1"/>
    </source>
</evidence>
<organism evidence="1 2">
    <name type="scientific">Marinobacter lacisalsi</name>
    <dbReference type="NCBI Taxonomy" id="475979"/>
    <lineage>
        <taxon>Bacteria</taxon>
        <taxon>Pseudomonadati</taxon>
        <taxon>Pseudomonadota</taxon>
        <taxon>Gammaproteobacteria</taxon>
        <taxon>Pseudomonadales</taxon>
        <taxon>Marinobacteraceae</taxon>
        <taxon>Marinobacter</taxon>
    </lineage>
</organism>
<name>A0ABV8QFG3_9GAMM</name>
<comment type="caution">
    <text evidence="1">The sequence shown here is derived from an EMBL/GenBank/DDBJ whole genome shotgun (WGS) entry which is preliminary data.</text>
</comment>
<dbReference type="RefSeq" id="WP_379885863.1">
    <property type="nucleotide sequence ID" value="NZ_JBHSDI010000007.1"/>
</dbReference>
<keyword evidence="2" id="KW-1185">Reference proteome</keyword>
<dbReference type="Proteomes" id="UP001595798">
    <property type="component" value="Unassembled WGS sequence"/>
</dbReference>